<dbReference type="Proteomes" id="UP000887576">
    <property type="component" value="Unplaced"/>
</dbReference>
<evidence type="ECO:0000313" key="1">
    <source>
        <dbReference type="Proteomes" id="UP000887576"/>
    </source>
</evidence>
<evidence type="ECO:0000313" key="2">
    <source>
        <dbReference type="WBParaSite" id="JU765_v2.g1687.t1"/>
    </source>
</evidence>
<proteinExistence type="predicted"/>
<sequence length="181" mass="21170">MINSSEFSESDSSGENHSNKTIQILTEKIIKLENLLKIKEKELKESETKNEEWEKSWKTKESEFIQNLKKSNRKIDELQKELKRKQNSAGQTKMDDTLLQLKESLETEEDQHFQELQLAKIKIKNLENELTKKEMEISQLRETTNEKITNLEESLKGMEYHVCIHCGKNAGCFSSSFMPDL</sequence>
<reference evidence="2" key="1">
    <citation type="submission" date="2022-11" db="UniProtKB">
        <authorList>
            <consortium name="WormBaseParasite"/>
        </authorList>
    </citation>
    <scope>IDENTIFICATION</scope>
</reference>
<protein>
    <submittedName>
        <fullName evidence="2">Uncharacterized protein</fullName>
    </submittedName>
</protein>
<dbReference type="WBParaSite" id="JU765_v2.g1687.t1">
    <property type="protein sequence ID" value="JU765_v2.g1687.t1"/>
    <property type="gene ID" value="JU765_v2.g1687"/>
</dbReference>
<name>A0AC34QJI8_9BILA</name>
<organism evidence="1 2">
    <name type="scientific">Panagrolaimus sp. JU765</name>
    <dbReference type="NCBI Taxonomy" id="591449"/>
    <lineage>
        <taxon>Eukaryota</taxon>
        <taxon>Metazoa</taxon>
        <taxon>Ecdysozoa</taxon>
        <taxon>Nematoda</taxon>
        <taxon>Chromadorea</taxon>
        <taxon>Rhabditida</taxon>
        <taxon>Tylenchina</taxon>
        <taxon>Panagrolaimomorpha</taxon>
        <taxon>Panagrolaimoidea</taxon>
        <taxon>Panagrolaimidae</taxon>
        <taxon>Panagrolaimus</taxon>
    </lineage>
</organism>
<accession>A0AC34QJI8</accession>